<evidence type="ECO:0000256" key="3">
    <source>
        <dbReference type="ARBA" id="ARBA00022475"/>
    </source>
</evidence>
<dbReference type="InterPro" id="IPR018076">
    <property type="entry name" value="T2SS_GspF_dom"/>
</dbReference>
<keyword evidence="4 7" id="KW-0812">Transmembrane</keyword>
<dbReference type="PANTHER" id="PTHR30012:SF0">
    <property type="entry name" value="TYPE II SECRETION SYSTEM PROTEIN F-RELATED"/>
    <property type="match status" value="1"/>
</dbReference>
<keyword evidence="5 7" id="KW-1133">Transmembrane helix</keyword>
<evidence type="ECO:0000256" key="7">
    <source>
        <dbReference type="SAM" id="Phobius"/>
    </source>
</evidence>
<dbReference type="Gene3D" id="1.20.81.30">
    <property type="entry name" value="Type II secretion system (T2SS), domain F"/>
    <property type="match status" value="1"/>
</dbReference>
<evidence type="ECO:0000256" key="6">
    <source>
        <dbReference type="ARBA" id="ARBA00023136"/>
    </source>
</evidence>
<dbReference type="GO" id="GO:0005886">
    <property type="term" value="C:plasma membrane"/>
    <property type="evidence" value="ECO:0007669"/>
    <property type="project" value="UniProtKB-SubCell"/>
</dbReference>
<comment type="subcellular location">
    <subcellularLocation>
        <location evidence="1">Cell membrane</location>
        <topology evidence="1">Multi-pass membrane protein</topology>
    </subcellularLocation>
</comment>
<proteinExistence type="inferred from homology"/>
<dbReference type="EMBL" id="SWJE01000004">
    <property type="protein sequence ID" value="TKC90135.1"/>
    <property type="molecule type" value="Genomic_DNA"/>
</dbReference>
<gene>
    <name evidence="9" type="ORF">FAZ69_08265</name>
</gene>
<evidence type="ECO:0000256" key="5">
    <source>
        <dbReference type="ARBA" id="ARBA00022989"/>
    </source>
</evidence>
<dbReference type="PANTHER" id="PTHR30012">
    <property type="entry name" value="GENERAL SECRETION PATHWAY PROTEIN"/>
    <property type="match status" value="1"/>
</dbReference>
<keyword evidence="3" id="KW-1003">Cell membrane</keyword>
<reference evidence="9 10" key="1">
    <citation type="submission" date="2019-04" db="EMBL/GenBank/DDBJ databases">
        <title>Trinickia sp. 7GSK02, isolated from subtropical forest soil.</title>
        <authorList>
            <person name="Gao Z.-H."/>
            <person name="Qiu L.-H."/>
        </authorList>
    </citation>
    <scope>NUCLEOTIDE SEQUENCE [LARGE SCALE GENOMIC DNA]</scope>
    <source>
        <strain evidence="9 10">7GSK02</strain>
    </source>
</reference>
<feature type="transmembrane region" description="Helical" evidence="7">
    <location>
        <begin position="364"/>
        <end position="383"/>
    </location>
</feature>
<dbReference type="AlphaFoldDB" id="A0A4U1I9W7"/>
<accession>A0A4U1I9W7</accession>
<evidence type="ECO:0000313" key="9">
    <source>
        <dbReference type="EMBL" id="TKC90135.1"/>
    </source>
</evidence>
<comment type="caution">
    <text evidence="9">The sequence shown here is derived from an EMBL/GenBank/DDBJ whole genome shotgun (WGS) entry which is preliminary data.</text>
</comment>
<dbReference type="Proteomes" id="UP000305539">
    <property type="component" value="Unassembled WGS sequence"/>
</dbReference>
<evidence type="ECO:0000313" key="10">
    <source>
        <dbReference type="Proteomes" id="UP000305539"/>
    </source>
</evidence>
<evidence type="ECO:0000256" key="2">
    <source>
        <dbReference type="ARBA" id="ARBA00005745"/>
    </source>
</evidence>
<comment type="similarity">
    <text evidence="2">Belongs to the GSP F family.</text>
</comment>
<sequence length="396" mass="44156">MANEGGLLARVLSAMGRRAAAPQKKQTLTRKRTGWWGKLSDAADRKAFDWKTREALYMHLSTQVENGVSVEAALDGFADILRKRRRRSSQALVENVSRRMREGLPLRRAIAIAIPREEAAVIAGGEMSGKLGIALDLIVESHDRVESVMRAYKGAAVRPIMYLAMTYGVMWAVGAYVMPSIVQGLPESKVQGIGIVMYKAADFSQSWLSIVPPLLCVAIFYAVRWSFPRWIGPSRIKAEKYFPYSFYRDIEGYKWLASFSGLIEAGIPDVHALARQMETANPWLRERLWHVRFRMTEGGMNLAEALESRGAGGKMPPFEFPNPAIIDRIRSIAAFKDFHDKVGNLTRRWSAEIERNALGQAKRAGFYAEIAMYALMGFLMYAINGVTTQLGAIGGG</sequence>
<feature type="transmembrane region" description="Helical" evidence="7">
    <location>
        <begin position="160"/>
        <end position="178"/>
    </location>
</feature>
<protein>
    <recommendedName>
        <fullName evidence="8">Type II secretion system protein GspF domain-containing protein</fullName>
    </recommendedName>
</protein>
<dbReference type="OrthoDB" id="7031359at2"/>
<keyword evidence="6 7" id="KW-0472">Membrane</keyword>
<dbReference type="Pfam" id="PF00482">
    <property type="entry name" value="T2SSF"/>
    <property type="match status" value="1"/>
</dbReference>
<feature type="transmembrane region" description="Helical" evidence="7">
    <location>
        <begin position="207"/>
        <end position="227"/>
    </location>
</feature>
<evidence type="ECO:0000259" key="8">
    <source>
        <dbReference type="Pfam" id="PF00482"/>
    </source>
</evidence>
<dbReference type="InterPro" id="IPR042094">
    <property type="entry name" value="T2SS_GspF_sf"/>
</dbReference>
<name>A0A4U1I9W7_9BURK</name>
<organism evidence="9 10">
    <name type="scientific">Trinickia terrae</name>
    <dbReference type="NCBI Taxonomy" id="2571161"/>
    <lineage>
        <taxon>Bacteria</taxon>
        <taxon>Pseudomonadati</taxon>
        <taxon>Pseudomonadota</taxon>
        <taxon>Betaproteobacteria</taxon>
        <taxon>Burkholderiales</taxon>
        <taxon>Burkholderiaceae</taxon>
        <taxon>Trinickia</taxon>
    </lineage>
</organism>
<dbReference type="InterPro" id="IPR003004">
    <property type="entry name" value="GspF/PilC"/>
</dbReference>
<evidence type="ECO:0000256" key="1">
    <source>
        <dbReference type="ARBA" id="ARBA00004651"/>
    </source>
</evidence>
<feature type="domain" description="Type II secretion system protein GspF" evidence="8">
    <location>
        <begin position="59"/>
        <end position="179"/>
    </location>
</feature>
<evidence type="ECO:0000256" key="4">
    <source>
        <dbReference type="ARBA" id="ARBA00022692"/>
    </source>
</evidence>
<keyword evidence="10" id="KW-1185">Reference proteome</keyword>
<dbReference type="RefSeq" id="WP_136893465.1">
    <property type="nucleotide sequence ID" value="NZ_SWJE01000004.1"/>
</dbReference>